<sequence length="263" mass="29277">MDDATIQELKEKSRKLQNENEDAIINQLARHIIPAIAKLPDQRLEMNSKQTWFDSVPIPLNASVLTTPLPLPLPKPDLAFGYSARAFTPNQLGAIDLLIDDQSGKSYAVPDQMVHFPFLQIEFKSQAKNGTHYIATNQAAGTGAIALNGYIDLIQRSYGLENFDYEVPLEPLYFSISMDHELARINVHWLKAPAEGGQHSFHVEGLSQHLLRDPNGIRALSQAIKNTLDSGAGARLQALCKALDVYRETVVRNRNAANVQREQ</sequence>
<proteinExistence type="predicted"/>
<reference evidence="2 3" key="1">
    <citation type="submission" date="2013-03" db="EMBL/GenBank/DDBJ databases">
        <title>The Genome Sequence of Capronia epimyces CBS 606.96.</title>
        <authorList>
            <consortium name="The Broad Institute Genomics Platform"/>
            <person name="Cuomo C."/>
            <person name="de Hoog S."/>
            <person name="Gorbushina A."/>
            <person name="Walker B."/>
            <person name="Young S.K."/>
            <person name="Zeng Q."/>
            <person name="Gargeya S."/>
            <person name="Fitzgerald M."/>
            <person name="Haas B."/>
            <person name="Abouelleil A."/>
            <person name="Allen A.W."/>
            <person name="Alvarado L."/>
            <person name="Arachchi H.M."/>
            <person name="Berlin A.M."/>
            <person name="Chapman S.B."/>
            <person name="Gainer-Dewar J."/>
            <person name="Goldberg J."/>
            <person name="Griggs A."/>
            <person name="Gujja S."/>
            <person name="Hansen M."/>
            <person name="Howarth C."/>
            <person name="Imamovic A."/>
            <person name="Ireland A."/>
            <person name="Larimer J."/>
            <person name="McCowan C."/>
            <person name="Murphy C."/>
            <person name="Pearson M."/>
            <person name="Poon T.W."/>
            <person name="Priest M."/>
            <person name="Roberts A."/>
            <person name="Saif S."/>
            <person name="Shea T."/>
            <person name="Sisk P."/>
            <person name="Sykes S."/>
            <person name="Wortman J."/>
            <person name="Nusbaum C."/>
            <person name="Birren B."/>
        </authorList>
    </citation>
    <scope>NUCLEOTIDE SEQUENCE [LARGE SCALE GENOMIC DNA]</scope>
    <source>
        <strain evidence="2 3">CBS 606.96</strain>
    </source>
</reference>
<dbReference type="eggNOG" id="ENOG502RP0J">
    <property type="taxonomic scope" value="Eukaryota"/>
</dbReference>
<comment type="caution">
    <text evidence="2">The sequence shown here is derived from an EMBL/GenBank/DDBJ whole genome shotgun (WGS) entry which is preliminary data.</text>
</comment>
<gene>
    <name evidence="2" type="ORF">A1O3_02392</name>
</gene>
<dbReference type="EMBL" id="AMGY01000002">
    <property type="protein sequence ID" value="EXJ89325.1"/>
    <property type="molecule type" value="Genomic_DNA"/>
</dbReference>
<feature type="domain" description="DUF7924" evidence="1">
    <location>
        <begin position="9"/>
        <end position="243"/>
    </location>
</feature>
<evidence type="ECO:0000259" key="1">
    <source>
        <dbReference type="Pfam" id="PF25545"/>
    </source>
</evidence>
<dbReference type="GeneID" id="19166522"/>
<keyword evidence="3" id="KW-1185">Reference proteome</keyword>
<dbReference type="Pfam" id="PF25545">
    <property type="entry name" value="DUF7924"/>
    <property type="match status" value="1"/>
</dbReference>
<dbReference type="PANTHER" id="PTHR42470:SF2">
    <property type="match status" value="1"/>
</dbReference>
<dbReference type="HOGENOM" id="CLU_038282_0_0_1"/>
<dbReference type="RefSeq" id="XP_007730722.1">
    <property type="nucleotide sequence ID" value="XM_007732532.1"/>
</dbReference>
<dbReference type="PANTHER" id="PTHR42470">
    <property type="entry name" value="VAST DOMAIN-CONTAINING PROTEIN"/>
    <property type="match status" value="1"/>
</dbReference>
<accession>W9YI27</accession>
<name>W9YI27_9EURO</name>
<evidence type="ECO:0000313" key="2">
    <source>
        <dbReference type="EMBL" id="EXJ89325.1"/>
    </source>
</evidence>
<dbReference type="Proteomes" id="UP000019478">
    <property type="component" value="Unassembled WGS sequence"/>
</dbReference>
<dbReference type="AlphaFoldDB" id="W9YI27"/>
<evidence type="ECO:0000313" key="3">
    <source>
        <dbReference type="Proteomes" id="UP000019478"/>
    </source>
</evidence>
<dbReference type="OrthoDB" id="5426775at2759"/>
<protein>
    <recommendedName>
        <fullName evidence="1">DUF7924 domain-containing protein</fullName>
    </recommendedName>
</protein>
<dbReference type="InterPro" id="IPR057684">
    <property type="entry name" value="DUF7924"/>
</dbReference>
<organism evidence="2 3">
    <name type="scientific">Capronia epimyces CBS 606.96</name>
    <dbReference type="NCBI Taxonomy" id="1182542"/>
    <lineage>
        <taxon>Eukaryota</taxon>
        <taxon>Fungi</taxon>
        <taxon>Dikarya</taxon>
        <taxon>Ascomycota</taxon>
        <taxon>Pezizomycotina</taxon>
        <taxon>Eurotiomycetes</taxon>
        <taxon>Chaetothyriomycetidae</taxon>
        <taxon>Chaetothyriales</taxon>
        <taxon>Herpotrichiellaceae</taxon>
        <taxon>Capronia</taxon>
    </lineage>
</organism>
<dbReference type="STRING" id="1182542.W9YI27"/>